<gene>
    <name evidence="2" type="ORF">J5837_05445</name>
</gene>
<keyword evidence="1" id="KW-0472">Membrane</keyword>
<comment type="caution">
    <text evidence="2">The sequence shown here is derived from an EMBL/GenBank/DDBJ whole genome shotgun (WGS) entry which is preliminary data.</text>
</comment>
<proteinExistence type="predicted"/>
<dbReference type="Proteomes" id="UP000673447">
    <property type="component" value="Unassembled WGS sequence"/>
</dbReference>
<keyword evidence="1" id="KW-1133">Transmembrane helix</keyword>
<name>A0A941ATP2_9GAMM</name>
<evidence type="ECO:0000313" key="2">
    <source>
        <dbReference type="EMBL" id="MBP3983867.1"/>
    </source>
</evidence>
<protein>
    <submittedName>
        <fullName evidence="2">Uncharacterized protein</fullName>
    </submittedName>
</protein>
<accession>A0A941ATP2</accession>
<feature type="transmembrane region" description="Helical" evidence="1">
    <location>
        <begin position="86"/>
        <end position="104"/>
    </location>
</feature>
<keyword evidence="1" id="KW-0812">Transmembrane</keyword>
<evidence type="ECO:0000256" key="1">
    <source>
        <dbReference type="SAM" id="Phobius"/>
    </source>
</evidence>
<dbReference type="RefSeq" id="WP_210535684.1">
    <property type="nucleotide sequence ID" value="NZ_JAGKTC010000001.1"/>
</dbReference>
<sequence>MILWGWAERTIEFDLHEREFCECCAEPRDFGVRLKYGYGHFYHLFGWVRHQQYQLVCPVCSHGWLLNPDSARALLGGEPIPFYQRHGWWVMLALAAIVGIAAYIRHHPA</sequence>
<dbReference type="AlphaFoldDB" id="A0A941ATP2"/>
<evidence type="ECO:0000313" key="3">
    <source>
        <dbReference type="Proteomes" id="UP000673447"/>
    </source>
</evidence>
<organism evidence="2 3">
    <name type="scientific">Pseudoxanthomonas helianthi</name>
    <dbReference type="NCBI Taxonomy" id="1453541"/>
    <lineage>
        <taxon>Bacteria</taxon>
        <taxon>Pseudomonadati</taxon>
        <taxon>Pseudomonadota</taxon>
        <taxon>Gammaproteobacteria</taxon>
        <taxon>Lysobacterales</taxon>
        <taxon>Lysobacteraceae</taxon>
        <taxon>Pseudoxanthomonas</taxon>
    </lineage>
</organism>
<reference evidence="2" key="1">
    <citation type="journal article" date="2016" name="Int. J. Syst. Evol. Microbiol.">
        <title>Pseudoxanthomonas helianthi sp. nov., isolated from roots of Jerusalem artichoke (Helianthus tuberosus).</title>
        <authorList>
            <person name="Kittiwongwattana C."/>
            <person name="Thawai C."/>
        </authorList>
    </citation>
    <scope>NUCLEOTIDE SEQUENCE</scope>
    <source>
        <strain evidence="2">110414</strain>
    </source>
</reference>
<keyword evidence="3" id="KW-1185">Reference proteome</keyword>
<reference evidence="2" key="2">
    <citation type="submission" date="2021-03" db="EMBL/GenBank/DDBJ databases">
        <authorList>
            <person name="Cao W."/>
        </authorList>
    </citation>
    <scope>NUCLEOTIDE SEQUENCE</scope>
    <source>
        <strain evidence="2">110414</strain>
    </source>
</reference>
<dbReference type="EMBL" id="JAGKTC010000001">
    <property type="protein sequence ID" value="MBP3983867.1"/>
    <property type="molecule type" value="Genomic_DNA"/>
</dbReference>